<comment type="caution">
    <text evidence="1">The sequence shown here is derived from an EMBL/GenBank/DDBJ whole genome shotgun (WGS) entry which is preliminary data.</text>
</comment>
<dbReference type="OrthoDB" id="3438722at2"/>
<accession>A0A543NFN1</accession>
<protein>
    <submittedName>
        <fullName evidence="1">Uncharacterized protein</fullName>
    </submittedName>
</protein>
<gene>
    <name evidence="1" type="ORF">FHX37_0513</name>
</gene>
<organism evidence="1 2">
    <name type="scientific">Haloactinospora alba</name>
    <dbReference type="NCBI Taxonomy" id="405555"/>
    <lineage>
        <taxon>Bacteria</taxon>
        <taxon>Bacillati</taxon>
        <taxon>Actinomycetota</taxon>
        <taxon>Actinomycetes</taxon>
        <taxon>Streptosporangiales</taxon>
        <taxon>Nocardiopsidaceae</taxon>
        <taxon>Haloactinospora</taxon>
    </lineage>
</organism>
<keyword evidence="2" id="KW-1185">Reference proteome</keyword>
<sequence>MNLTPRERRELLDLVEQLSQAMDDDALWPGQLRDILQELHARVVAWLGDENTGTVSHQHSAGGGGGPCEE</sequence>
<dbReference type="Proteomes" id="UP000317422">
    <property type="component" value="Unassembled WGS sequence"/>
</dbReference>
<reference evidence="1 2" key="1">
    <citation type="submission" date="2019-06" db="EMBL/GenBank/DDBJ databases">
        <title>Sequencing the genomes of 1000 actinobacteria strains.</title>
        <authorList>
            <person name="Klenk H.-P."/>
        </authorList>
    </citation>
    <scope>NUCLEOTIDE SEQUENCE [LARGE SCALE GENOMIC DNA]</scope>
    <source>
        <strain evidence="1 2">DSM 45015</strain>
    </source>
</reference>
<name>A0A543NFN1_9ACTN</name>
<dbReference type="EMBL" id="VFQC01000001">
    <property type="protein sequence ID" value="TQN30631.1"/>
    <property type="molecule type" value="Genomic_DNA"/>
</dbReference>
<dbReference type="RefSeq" id="WP_141921862.1">
    <property type="nucleotide sequence ID" value="NZ_VFQC01000001.1"/>
</dbReference>
<dbReference type="AlphaFoldDB" id="A0A543NFN1"/>
<evidence type="ECO:0000313" key="1">
    <source>
        <dbReference type="EMBL" id="TQN30631.1"/>
    </source>
</evidence>
<evidence type="ECO:0000313" key="2">
    <source>
        <dbReference type="Proteomes" id="UP000317422"/>
    </source>
</evidence>
<proteinExistence type="predicted"/>